<evidence type="ECO:0000313" key="8">
    <source>
        <dbReference type="EMBL" id="KAG6436586.1"/>
    </source>
</evidence>
<accession>A0A8X9ADD6</accession>
<dbReference type="PANTHER" id="PTHR10639:SF24">
    <property type="entry name" value="CLATHRIN LIGHT CHAIN 3"/>
    <property type="match status" value="1"/>
</dbReference>
<comment type="function">
    <text evidence="1 7">Clathrin is the major protein of the polyhedral coat of coated pits and vesicles.</text>
</comment>
<dbReference type="GO" id="GO:0072583">
    <property type="term" value="P:clathrin-dependent endocytosis"/>
    <property type="evidence" value="ECO:0007669"/>
    <property type="project" value="TreeGrafter"/>
</dbReference>
<dbReference type="Pfam" id="PF01086">
    <property type="entry name" value="Clathrin_lg_ch"/>
    <property type="match status" value="1"/>
</dbReference>
<reference evidence="8" key="1">
    <citation type="submission" date="2018-01" db="EMBL/GenBank/DDBJ databases">
        <authorList>
            <person name="Mao J.F."/>
        </authorList>
    </citation>
    <scope>NUCLEOTIDE SEQUENCE</scope>
    <source>
        <strain evidence="8">Huo1</strain>
        <tissue evidence="8">Leaf</tissue>
    </source>
</reference>
<evidence type="ECO:0000256" key="2">
    <source>
        <dbReference type="ARBA" id="ARBA00004180"/>
    </source>
</evidence>
<evidence type="ECO:0000256" key="4">
    <source>
        <dbReference type="ARBA" id="ARBA00023136"/>
    </source>
</evidence>
<evidence type="ECO:0000256" key="6">
    <source>
        <dbReference type="ARBA" id="ARBA00023329"/>
    </source>
</evidence>
<evidence type="ECO:0000256" key="3">
    <source>
        <dbReference type="ARBA" id="ARBA00005263"/>
    </source>
</evidence>
<dbReference type="AlphaFoldDB" id="A0A8X9ADD6"/>
<reference evidence="8" key="2">
    <citation type="submission" date="2020-08" db="EMBL/GenBank/DDBJ databases">
        <title>Plant Genome Project.</title>
        <authorList>
            <person name="Zhang R.-G."/>
        </authorList>
    </citation>
    <scope>NUCLEOTIDE SEQUENCE</scope>
    <source>
        <strain evidence="8">Huo1</strain>
        <tissue evidence="8">Leaf</tissue>
    </source>
</reference>
<dbReference type="InterPro" id="IPR000996">
    <property type="entry name" value="Clathrin_L-chain"/>
</dbReference>
<name>A0A8X9ADD6_SALSN</name>
<evidence type="ECO:0000313" key="9">
    <source>
        <dbReference type="Proteomes" id="UP000298416"/>
    </source>
</evidence>
<dbReference type="GO" id="GO:0030132">
    <property type="term" value="C:clathrin coat of coated pit"/>
    <property type="evidence" value="ECO:0007669"/>
    <property type="project" value="InterPro"/>
</dbReference>
<keyword evidence="6 7" id="KW-0968">Cytoplasmic vesicle</keyword>
<keyword evidence="4 7" id="KW-0472">Membrane</keyword>
<evidence type="ECO:0000256" key="5">
    <source>
        <dbReference type="ARBA" id="ARBA00023176"/>
    </source>
</evidence>
<dbReference type="OrthoDB" id="782264at2759"/>
<dbReference type="EMBL" id="PNBA02000001">
    <property type="protein sequence ID" value="KAG6436586.1"/>
    <property type="molecule type" value="Genomic_DNA"/>
</dbReference>
<dbReference type="GO" id="GO:0006886">
    <property type="term" value="P:intracellular protein transport"/>
    <property type="evidence" value="ECO:0007669"/>
    <property type="project" value="InterPro"/>
</dbReference>
<organism evidence="8">
    <name type="scientific">Salvia splendens</name>
    <name type="common">Scarlet sage</name>
    <dbReference type="NCBI Taxonomy" id="180675"/>
    <lineage>
        <taxon>Eukaryota</taxon>
        <taxon>Viridiplantae</taxon>
        <taxon>Streptophyta</taxon>
        <taxon>Embryophyta</taxon>
        <taxon>Tracheophyta</taxon>
        <taxon>Spermatophyta</taxon>
        <taxon>Magnoliopsida</taxon>
        <taxon>eudicotyledons</taxon>
        <taxon>Gunneridae</taxon>
        <taxon>Pentapetalae</taxon>
        <taxon>asterids</taxon>
        <taxon>lamiids</taxon>
        <taxon>Lamiales</taxon>
        <taxon>Lamiaceae</taxon>
        <taxon>Nepetoideae</taxon>
        <taxon>Mentheae</taxon>
        <taxon>Salviinae</taxon>
        <taxon>Salvia</taxon>
        <taxon>Salvia subgen. Calosphace</taxon>
        <taxon>core Calosphace</taxon>
    </lineage>
</organism>
<proteinExistence type="inferred from homology"/>
<comment type="caution">
    <text evidence="8">The sequence shown here is derived from an EMBL/GenBank/DDBJ whole genome shotgun (WGS) entry which is preliminary data.</text>
</comment>
<gene>
    <name evidence="8" type="ORF">SASPL_101487</name>
</gene>
<keyword evidence="9" id="KW-1185">Reference proteome</keyword>
<dbReference type="PANTHER" id="PTHR10639">
    <property type="entry name" value="CLATHRIN LIGHT CHAIN"/>
    <property type="match status" value="1"/>
</dbReference>
<comment type="subcellular location">
    <subcellularLocation>
        <location evidence="2 7">Cytoplasmic vesicle membrane</location>
        <topology evidence="2 7">Peripheral membrane protein</topology>
        <orientation evidence="2 7">Cytoplasmic side</orientation>
    </subcellularLocation>
    <subcellularLocation>
        <location evidence="7">Membrane</location>
        <location evidence="7">Coated pit</location>
        <topology evidence="7">Peripheral membrane protein</topology>
        <orientation evidence="7">Cytoplasmic side</orientation>
    </subcellularLocation>
    <text evidence="7">Cytoplasmic face of coated pits and vesicles.</text>
</comment>
<dbReference type="Proteomes" id="UP000298416">
    <property type="component" value="Unassembled WGS sequence"/>
</dbReference>
<dbReference type="GO" id="GO:0032050">
    <property type="term" value="F:clathrin heavy chain binding"/>
    <property type="evidence" value="ECO:0007669"/>
    <property type="project" value="TreeGrafter"/>
</dbReference>
<keyword evidence="5 7" id="KW-0168">Coated pit</keyword>
<protein>
    <recommendedName>
        <fullName evidence="7">Clathrin light chain</fullName>
    </recommendedName>
</protein>
<dbReference type="GO" id="GO:0005198">
    <property type="term" value="F:structural molecule activity"/>
    <property type="evidence" value="ECO:0007669"/>
    <property type="project" value="InterPro"/>
</dbReference>
<comment type="similarity">
    <text evidence="3 7">Belongs to the clathrin light chain family.</text>
</comment>
<dbReference type="GO" id="GO:0030130">
    <property type="term" value="C:clathrin coat of trans-Golgi network vesicle"/>
    <property type="evidence" value="ECO:0007669"/>
    <property type="project" value="InterPro"/>
</dbReference>
<evidence type="ECO:0000256" key="1">
    <source>
        <dbReference type="ARBA" id="ARBA00003913"/>
    </source>
</evidence>
<sequence length="230" mass="26388">MLSPFNDSLDQFGANSPADASFDDGYSFSNFDSTVAESPTPIYVSGGEFIDPTYFSSDTNENGLILLPPAEMELEESYALREWRRQNTIRLEEKEKREKELLSQVIVEADEYKVEFHRKRQIRSETNRVANREKEQVLVAKLEKFHAEADKDYWKSIAELIPKEVATIERRKGKTEQEKKALVVVLQGPKPGKPTDLSRMRQLLLKLKQNTPPHLNQCSSSPKNLWLLSS</sequence>
<evidence type="ECO:0000256" key="7">
    <source>
        <dbReference type="RuleBase" id="RU363137"/>
    </source>
</evidence>